<evidence type="ECO:0000313" key="2">
    <source>
        <dbReference type="EMBL" id="GAE93871.1"/>
    </source>
</evidence>
<keyword evidence="3" id="KW-1185">Reference proteome</keyword>
<reference evidence="2 3" key="1">
    <citation type="journal article" date="2014" name="Genome Announc.">
        <title>Draft Genome Sequence of the Boron-Tolerant and Moderately Halotolerant Bacterium Gracilibacillus boraciitolerans JCM 21714T.</title>
        <authorList>
            <person name="Ahmed I."/>
            <person name="Oshima K."/>
            <person name="Suda W."/>
            <person name="Kitamura K."/>
            <person name="Iida T."/>
            <person name="Ohmori Y."/>
            <person name="Fujiwara T."/>
            <person name="Hattori M."/>
            <person name="Ohkuma M."/>
        </authorList>
    </citation>
    <scope>NUCLEOTIDE SEQUENCE [LARGE SCALE GENOMIC DNA]</scope>
    <source>
        <strain evidence="2 3">JCM 21714</strain>
    </source>
</reference>
<proteinExistence type="predicted"/>
<gene>
    <name evidence="2" type="ORF">JCM21714_2982</name>
</gene>
<dbReference type="EMBL" id="BAVS01000016">
    <property type="protein sequence ID" value="GAE93871.1"/>
    <property type="molecule type" value="Genomic_DNA"/>
</dbReference>
<dbReference type="Proteomes" id="UP000019102">
    <property type="component" value="Unassembled WGS sequence"/>
</dbReference>
<dbReference type="CDD" id="cd15787">
    <property type="entry name" value="YycH_N"/>
    <property type="match status" value="1"/>
</dbReference>
<dbReference type="InterPro" id="IPR009996">
    <property type="entry name" value="YycH"/>
</dbReference>
<evidence type="ECO:0000313" key="3">
    <source>
        <dbReference type="Proteomes" id="UP000019102"/>
    </source>
</evidence>
<dbReference type="RefSeq" id="WP_035724331.1">
    <property type="nucleotide sequence ID" value="NZ_BAVS01000016.1"/>
</dbReference>
<dbReference type="eggNOG" id="COG4863">
    <property type="taxonomic scope" value="Bacteria"/>
</dbReference>
<comment type="caution">
    <text evidence="2">The sequence shown here is derived from an EMBL/GenBank/DDBJ whole genome shotgun (WGS) entry which is preliminary data.</text>
</comment>
<dbReference type="STRING" id="1298598.JCM21714_2982"/>
<dbReference type="Pfam" id="PF07435">
    <property type="entry name" value="YycH"/>
    <property type="match status" value="1"/>
</dbReference>
<dbReference type="OrthoDB" id="2382185at2"/>
<feature type="domain" description="Regulatory protein YycH" evidence="1">
    <location>
        <begin position="4"/>
        <end position="244"/>
    </location>
</feature>
<accession>W4VL31</accession>
<dbReference type="AlphaFoldDB" id="W4VL31"/>
<protein>
    <submittedName>
        <fullName evidence="2">YycH protein</fullName>
    </submittedName>
</protein>
<name>W4VL31_9BACI</name>
<organism evidence="2 3">
    <name type="scientific">Gracilibacillus boraciitolerans JCM 21714</name>
    <dbReference type="NCBI Taxonomy" id="1298598"/>
    <lineage>
        <taxon>Bacteria</taxon>
        <taxon>Bacillati</taxon>
        <taxon>Bacillota</taxon>
        <taxon>Bacilli</taxon>
        <taxon>Bacillales</taxon>
        <taxon>Bacillaceae</taxon>
        <taxon>Gracilibacillus</taxon>
    </lineage>
</organism>
<evidence type="ECO:0000259" key="1">
    <source>
        <dbReference type="Pfam" id="PF07435"/>
    </source>
</evidence>
<sequence>MKIEVMKTVLLLFLVSLSLLLTLGIWNYQGDYETSGSDQATYSTLNGTEATKKELIQPSQLVIHEQEALMGFSDKQAELSVFNDILEWSLYDFEMIPENEEFKKDEKEKMIEIIFPASIPSYLIKELFHTDDSMLIDSQFNRIYLIADKNLTNRQIIFDNKNQDGIDIRASIQNISQVAEYFDRLGLVHDFTPLLSIEVNNQNKFYIPNQPNINGKKFRYQTFNLDSTDFQTVFFPKPANIVSSPNFDGGG</sequence>